<dbReference type="InterPro" id="IPR033645">
    <property type="entry name" value="VirB9/CagX/TrbG_C"/>
</dbReference>
<protein>
    <submittedName>
        <fullName evidence="4">Type IV secretion system protein VirB9</fullName>
    </submittedName>
</protein>
<evidence type="ECO:0000256" key="1">
    <source>
        <dbReference type="ARBA" id="ARBA00006135"/>
    </source>
</evidence>
<name>A0A502CG74_9GAMM</name>
<accession>A0A502CG74</accession>
<feature type="chain" id="PRO_5030107301" evidence="3">
    <location>
        <begin position="25"/>
        <end position="255"/>
    </location>
</feature>
<dbReference type="RefSeq" id="WP_140649451.1">
    <property type="nucleotide sequence ID" value="NZ_RCZB01000003.1"/>
</dbReference>
<evidence type="ECO:0000256" key="2">
    <source>
        <dbReference type="ARBA" id="ARBA00022729"/>
    </source>
</evidence>
<comment type="similarity">
    <text evidence="1">Belongs to the TrbG/VirB9 family.</text>
</comment>
<dbReference type="Pfam" id="PF03524">
    <property type="entry name" value="CagX"/>
    <property type="match status" value="1"/>
</dbReference>
<gene>
    <name evidence="4" type="ORF">EAH88_04715</name>
</gene>
<dbReference type="AlphaFoldDB" id="A0A502CG74"/>
<dbReference type="InterPro" id="IPR010258">
    <property type="entry name" value="Conjugal_tfr_TrbG/VirB9/CagX"/>
</dbReference>
<feature type="signal peptide" evidence="3">
    <location>
        <begin position="1"/>
        <end position="24"/>
    </location>
</feature>
<comment type="caution">
    <text evidence="4">The sequence shown here is derived from an EMBL/GenBank/DDBJ whole genome shotgun (WGS) entry which is preliminary data.</text>
</comment>
<sequence>MKRSSLWCLGVTLCVAAAIAPTMAAAQVLTRYQFKPDSIYPVNTGLGITTQIELSPNEKVLDYSTGFSGGWDLTRRENVFYLKPKNVDVDTNMMVRTATHSYIFELKVVATDWKTLAQARRDGVQYKIAFTYPADTSFANEKKKQLQAAAQDSNLLPDRSYNFDYDYAAKSKAAPWLVPTNVYDDGRFTYIKMSDLKAFPTGDFPAVYMREQEHGEDSLVNTTVEGNTIIIHGTYNYLVIRHGNDVVGLRRNTKK</sequence>
<evidence type="ECO:0000313" key="4">
    <source>
        <dbReference type="EMBL" id="TPG11793.1"/>
    </source>
</evidence>
<evidence type="ECO:0000313" key="5">
    <source>
        <dbReference type="Proteomes" id="UP000319486"/>
    </source>
</evidence>
<evidence type="ECO:0000256" key="3">
    <source>
        <dbReference type="SAM" id="SignalP"/>
    </source>
</evidence>
<dbReference type="OrthoDB" id="5357875at2"/>
<organism evidence="4 5">
    <name type="scientific">Rhodanobacter glycinis</name>
    <dbReference type="NCBI Taxonomy" id="582702"/>
    <lineage>
        <taxon>Bacteria</taxon>
        <taxon>Pseudomonadati</taxon>
        <taxon>Pseudomonadota</taxon>
        <taxon>Gammaproteobacteria</taxon>
        <taxon>Lysobacterales</taxon>
        <taxon>Rhodanobacteraceae</taxon>
        <taxon>Rhodanobacter</taxon>
    </lineage>
</organism>
<dbReference type="EMBL" id="RCZO01000001">
    <property type="protein sequence ID" value="TPG11793.1"/>
    <property type="molecule type" value="Genomic_DNA"/>
</dbReference>
<dbReference type="Proteomes" id="UP000319486">
    <property type="component" value="Unassembled WGS sequence"/>
</dbReference>
<reference evidence="4 5" key="1">
    <citation type="journal article" date="2019" name="Environ. Microbiol.">
        <title>Species interactions and distinct microbial communities in high Arctic permafrost affected cryosols are associated with the CH4 and CO2 gas fluxes.</title>
        <authorList>
            <person name="Altshuler I."/>
            <person name="Hamel J."/>
            <person name="Turney S."/>
            <person name="Magnuson E."/>
            <person name="Levesque R."/>
            <person name="Greer C."/>
            <person name="Whyte L.G."/>
        </authorList>
    </citation>
    <scope>NUCLEOTIDE SEQUENCE [LARGE SCALE GENOMIC DNA]</scope>
    <source>
        <strain evidence="4 5">S13Y</strain>
    </source>
</reference>
<dbReference type="Gene3D" id="2.60.40.2500">
    <property type="match status" value="1"/>
</dbReference>
<dbReference type="CDD" id="cd06911">
    <property type="entry name" value="VirB9_CagX_TrbG"/>
    <property type="match status" value="1"/>
</dbReference>
<proteinExistence type="inferred from homology"/>
<keyword evidence="2 3" id="KW-0732">Signal</keyword>
<keyword evidence="5" id="KW-1185">Reference proteome</keyword>
<dbReference type="InterPro" id="IPR038161">
    <property type="entry name" value="VirB9/CagX/TrbG_C_sf"/>
</dbReference>